<evidence type="ECO:0000313" key="9">
    <source>
        <dbReference type="EMBL" id="KAF8565310.1"/>
    </source>
</evidence>
<dbReference type="PANTHER" id="PTHR30521">
    <property type="entry name" value="DEFERROCHELATASE/PEROXIDASE"/>
    <property type="match status" value="1"/>
</dbReference>
<feature type="domain" description="Dyp-type peroxidase C-terminal" evidence="8">
    <location>
        <begin position="206"/>
        <end position="362"/>
    </location>
</feature>
<dbReference type="NCBIfam" id="TIGR01413">
    <property type="entry name" value="Dyp_perox_fam"/>
    <property type="match status" value="1"/>
</dbReference>
<keyword evidence="5" id="KW-0408">Iron</keyword>
<dbReference type="Proteomes" id="UP000699462">
    <property type="component" value="Unassembled WGS sequence"/>
</dbReference>
<gene>
    <name evidence="9" type="ORF">P879_06815</name>
</gene>
<dbReference type="Pfam" id="PF20628">
    <property type="entry name" value="Dyp_perox_C"/>
    <property type="match status" value="1"/>
</dbReference>
<dbReference type="SUPFAM" id="SSF54909">
    <property type="entry name" value="Dimeric alpha+beta barrel"/>
    <property type="match status" value="1"/>
</dbReference>
<dbReference type="AlphaFoldDB" id="A0A8T0DC04"/>
<comment type="cofactor">
    <cofactor evidence="1">
        <name>heme b</name>
        <dbReference type="ChEBI" id="CHEBI:60344"/>
    </cofactor>
</comment>
<evidence type="ECO:0000259" key="7">
    <source>
        <dbReference type="Pfam" id="PF04261"/>
    </source>
</evidence>
<dbReference type="GO" id="GO:0020037">
    <property type="term" value="F:heme binding"/>
    <property type="evidence" value="ECO:0007669"/>
    <property type="project" value="InterPro"/>
</dbReference>
<evidence type="ECO:0000256" key="4">
    <source>
        <dbReference type="ARBA" id="ARBA00023002"/>
    </source>
</evidence>
<dbReference type="InterPro" id="IPR048328">
    <property type="entry name" value="Dyp_perox_C"/>
</dbReference>
<evidence type="ECO:0000256" key="3">
    <source>
        <dbReference type="ARBA" id="ARBA00022723"/>
    </source>
</evidence>
<comment type="similarity">
    <text evidence="6">Belongs to the DyP-type peroxidase family.</text>
</comment>
<dbReference type="EMBL" id="JTDF01006982">
    <property type="protein sequence ID" value="KAF8565310.1"/>
    <property type="molecule type" value="Genomic_DNA"/>
</dbReference>
<dbReference type="GO" id="GO:0005829">
    <property type="term" value="C:cytosol"/>
    <property type="evidence" value="ECO:0007669"/>
    <property type="project" value="TreeGrafter"/>
</dbReference>
<feature type="domain" description="Dyp-type peroxidase N-terminal" evidence="7">
    <location>
        <begin position="109"/>
        <end position="188"/>
    </location>
</feature>
<reference evidence="9 10" key="1">
    <citation type="submission" date="2019-07" db="EMBL/GenBank/DDBJ databases">
        <title>Annotation for the trematode Paragonimus westermani.</title>
        <authorList>
            <person name="Choi Y.-J."/>
        </authorList>
    </citation>
    <scope>NUCLEOTIDE SEQUENCE [LARGE SCALE GENOMIC DNA]</scope>
    <source>
        <strain evidence="9">180907_Pwestermani</strain>
    </source>
</reference>
<dbReference type="OrthoDB" id="76259at2759"/>
<dbReference type="GO" id="GO:0046872">
    <property type="term" value="F:metal ion binding"/>
    <property type="evidence" value="ECO:0007669"/>
    <property type="project" value="UniProtKB-KW"/>
</dbReference>
<comment type="caution">
    <text evidence="9">The sequence shown here is derived from an EMBL/GenBank/DDBJ whole genome shotgun (WGS) entry which is preliminary data.</text>
</comment>
<evidence type="ECO:0000256" key="5">
    <source>
        <dbReference type="ARBA" id="ARBA00023004"/>
    </source>
</evidence>
<proteinExistence type="inferred from homology"/>
<evidence type="ECO:0000256" key="6">
    <source>
        <dbReference type="ARBA" id="ARBA00025737"/>
    </source>
</evidence>
<accession>A0A8T0DC04</accession>
<dbReference type="PROSITE" id="PS51404">
    <property type="entry name" value="DYP_PEROXIDASE"/>
    <property type="match status" value="1"/>
</dbReference>
<dbReference type="InterPro" id="IPR006314">
    <property type="entry name" value="Dyp_peroxidase"/>
</dbReference>
<dbReference type="GO" id="GO:0004601">
    <property type="term" value="F:peroxidase activity"/>
    <property type="evidence" value="ECO:0007669"/>
    <property type="project" value="UniProtKB-KW"/>
</dbReference>
<keyword evidence="3" id="KW-0479">Metal-binding</keyword>
<evidence type="ECO:0000313" key="10">
    <source>
        <dbReference type="Proteomes" id="UP000699462"/>
    </source>
</evidence>
<evidence type="ECO:0000259" key="8">
    <source>
        <dbReference type="Pfam" id="PF20628"/>
    </source>
</evidence>
<protein>
    <recommendedName>
        <fullName evidence="11">Iron-dependent peroxidase</fullName>
    </recommendedName>
</protein>
<keyword evidence="2" id="KW-0575">Peroxidase</keyword>
<dbReference type="InterPro" id="IPR048327">
    <property type="entry name" value="Dyp_perox_N"/>
</dbReference>
<dbReference type="Pfam" id="PF04261">
    <property type="entry name" value="Dyp_perox_N"/>
    <property type="match status" value="1"/>
</dbReference>
<keyword evidence="4" id="KW-0560">Oxidoreductase</keyword>
<sequence length="382" mass="42479">MLRSFFPLLRRVSSRYSKRVAGCLLAATGTATAAYALTFANSRSTGQFTSRFPLMTHCAAKVFPQSSVINPLKNHSLFLTIHLRPGCTAQECLKELGNIQKYIDTISPPDLRDESDEIWYGVGFGPKFLSELGADYQPAGIVSFTYRTRSGPHGDLPNTGGDIFIHAKCNERGKLFELCQAIMNHMPHGYVAKFEDVYGWTYRGGRDLTGFVDGTENPADEDDRIEAAIDPKTGGSYVVTQKWIHNHPVIRATKESVKEQYIGRDMKDSVELRKKPDSSHVARMVGSADFDATPKFQIVRHSQPWGTVSGDSGLFFIGYSATPVALDFMLDRMTGLGEDKKADDLMRLTQCVTGNYWFFPSKPDLDKMIGKAGSGGSFRLWR</sequence>
<organism evidence="9 10">
    <name type="scientific">Paragonimus westermani</name>
    <dbReference type="NCBI Taxonomy" id="34504"/>
    <lineage>
        <taxon>Eukaryota</taxon>
        <taxon>Metazoa</taxon>
        <taxon>Spiralia</taxon>
        <taxon>Lophotrochozoa</taxon>
        <taxon>Platyhelminthes</taxon>
        <taxon>Trematoda</taxon>
        <taxon>Digenea</taxon>
        <taxon>Plagiorchiida</taxon>
        <taxon>Troglotremata</taxon>
        <taxon>Troglotrematidae</taxon>
        <taxon>Paragonimus</taxon>
    </lineage>
</organism>
<dbReference type="PANTHER" id="PTHR30521:SF0">
    <property type="entry name" value="DYP-TYPE PEROXIDASE FAMILY PROTEIN"/>
    <property type="match status" value="1"/>
</dbReference>
<evidence type="ECO:0000256" key="2">
    <source>
        <dbReference type="ARBA" id="ARBA00022559"/>
    </source>
</evidence>
<evidence type="ECO:0008006" key="11">
    <source>
        <dbReference type="Google" id="ProtNLM"/>
    </source>
</evidence>
<keyword evidence="10" id="KW-1185">Reference proteome</keyword>
<name>A0A8T0DC04_9TREM</name>
<evidence type="ECO:0000256" key="1">
    <source>
        <dbReference type="ARBA" id="ARBA00001970"/>
    </source>
</evidence>
<dbReference type="InterPro" id="IPR011008">
    <property type="entry name" value="Dimeric_a/b-barrel"/>
</dbReference>